<dbReference type="CDD" id="cd04213">
    <property type="entry name" value="CuRO_CcO_Caa3_II"/>
    <property type="match status" value="1"/>
</dbReference>
<feature type="domain" description="Cytochrome c" evidence="19">
    <location>
        <begin position="234"/>
        <end position="326"/>
    </location>
</feature>
<keyword evidence="11" id="KW-0186">Copper</keyword>
<evidence type="ECO:0000256" key="13">
    <source>
        <dbReference type="ARBA" id="ARBA00024688"/>
    </source>
</evidence>
<keyword evidence="10 16" id="KW-0408">Iron</keyword>
<dbReference type="AlphaFoldDB" id="A0AAU8CUU2"/>
<reference evidence="20" key="1">
    <citation type="submission" date="2024-06" db="EMBL/GenBank/DDBJ databases">
        <title>Mesorhizobium karijinii sp. nov., a symbiont of the iconic Swainsona formosa from arid Australia.</title>
        <authorList>
            <person name="Hill Y.J."/>
            <person name="Watkin E.L.J."/>
            <person name="O'Hara G.W."/>
            <person name="Terpolilli J."/>
            <person name="Tye M.L."/>
            <person name="Kohlmeier M.G."/>
        </authorList>
    </citation>
    <scope>NUCLEOTIDE SEQUENCE</scope>
    <source>
        <strain evidence="20">WSM2240</strain>
    </source>
</reference>
<evidence type="ECO:0000256" key="5">
    <source>
        <dbReference type="ARBA" id="ARBA00022660"/>
    </source>
</evidence>
<keyword evidence="9 17" id="KW-1133">Transmembrane helix</keyword>
<evidence type="ECO:0000256" key="1">
    <source>
        <dbReference type="ARBA" id="ARBA00004141"/>
    </source>
</evidence>
<evidence type="ECO:0000256" key="15">
    <source>
        <dbReference type="ARBA" id="ARBA00047816"/>
    </source>
</evidence>
<dbReference type="InterPro" id="IPR009056">
    <property type="entry name" value="Cyt_c-like_dom"/>
</dbReference>
<gene>
    <name evidence="20" type="primary">coxB</name>
    <name evidence="20" type="ORF">ABVK50_09175</name>
</gene>
<protein>
    <recommendedName>
        <fullName evidence="14">Cytochrome aa3 subunit 2</fullName>
    </recommendedName>
</protein>
<evidence type="ECO:0000259" key="19">
    <source>
        <dbReference type="PROSITE" id="PS51007"/>
    </source>
</evidence>
<dbReference type="GO" id="GO:0004129">
    <property type="term" value="F:cytochrome-c oxidase activity"/>
    <property type="evidence" value="ECO:0007669"/>
    <property type="project" value="UniProtKB-EC"/>
</dbReference>
<evidence type="ECO:0000256" key="8">
    <source>
        <dbReference type="ARBA" id="ARBA00022982"/>
    </source>
</evidence>
<keyword evidence="8" id="KW-0249">Electron transport</keyword>
<dbReference type="InterPro" id="IPR034236">
    <property type="entry name" value="CuRO_CcO_Caa3_II"/>
</dbReference>
<comment type="catalytic activity">
    <reaction evidence="15">
        <text>4 Fe(II)-[cytochrome c] + O2 + 8 H(+)(in) = 4 Fe(III)-[cytochrome c] + 2 H2O + 4 H(+)(out)</text>
        <dbReference type="Rhea" id="RHEA:11436"/>
        <dbReference type="Rhea" id="RHEA-COMP:10350"/>
        <dbReference type="Rhea" id="RHEA-COMP:14399"/>
        <dbReference type="ChEBI" id="CHEBI:15377"/>
        <dbReference type="ChEBI" id="CHEBI:15378"/>
        <dbReference type="ChEBI" id="CHEBI:15379"/>
        <dbReference type="ChEBI" id="CHEBI:29033"/>
        <dbReference type="ChEBI" id="CHEBI:29034"/>
        <dbReference type="EC" id="7.1.1.9"/>
    </reaction>
</comment>
<feature type="transmembrane region" description="Helical" evidence="17">
    <location>
        <begin position="72"/>
        <end position="98"/>
    </location>
</feature>
<organism evidence="20">
    <name type="scientific">Mesorhizobium sp. WSM2240</name>
    <dbReference type="NCBI Taxonomy" id="3228851"/>
    <lineage>
        <taxon>Bacteria</taxon>
        <taxon>Pseudomonadati</taxon>
        <taxon>Pseudomonadota</taxon>
        <taxon>Alphaproteobacteria</taxon>
        <taxon>Hyphomicrobiales</taxon>
        <taxon>Phyllobacteriaceae</taxon>
        <taxon>Mesorhizobium</taxon>
    </lineage>
</organism>
<dbReference type="GO" id="GO:0042773">
    <property type="term" value="P:ATP synthesis coupled electron transport"/>
    <property type="evidence" value="ECO:0007669"/>
    <property type="project" value="TreeGrafter"/>
</dbReference>
<dbReference type="SUPFAM" id="SSF49503">
    <property type="entry name" value="Cupredoxins"/>
    <property type="match status" value="1"/>
</dbReference>
<dbReference type="GO" id="GO:0016491">
    <property type="term" value="F:oxidoreductase activity"/>
    <property type="evidence" value="ECO:0007669"/>
    <property type="project" value="InterPro"/>
</dbReference>
<name>A0AAU8CUU2_9HYPH</name>
<dbReference type="Gene3D" id="2.60.40.420">
    <property type="entry name" value="Cupredoxins - blue copper proteins"/>
    <property type="match status" value="1"/>
</dbReference>
<evidence type="ECO:0000256" key="3">
    <source>
        <dbReference type="ARBA" id="ARBA00022448"/>
    </source>
</evidence>
<evidence type="ECO:0000256" key="9">
    <source>
        <dbReference type="ARBA" id="ARBA00022989"/>
    </source>
</evidence>
<comment type="similarity">
    <text evidence="2">Belongs to the cytochrome c oxidase subunit 2 family.</text>
</comment>
<dbReference type="RefSeq" id="WP_353641849.1">
    <property type="nucleotide sequence ID" value="NZ_CP159253.1"/>
</dbReference>
<evidence type="ECO:0000256" key="2">
    <source>
        <dbReference type="ARBA" id="ARBA00007866"/>
    </source>
</evidence>
<evidence type="ECO:0000256" key="11">
    <source>
        <dbReference type="ARBA" id="ARBA00023008"/>
    </source>
</evidence>
<keyword evidence="5" id="KW-0679">Respiratory chain</keyword>
<dbReference type="InterPro" id="IPR036909">
    <property type="entry name" value="Cyt_c-like_dom_sf"/>
</dbReference>
<dbReference type="PROSITE" id="PS51007">
    <property type="entry name" value="CYTC"/>
    <property type="match status" value="1"/>
</dbReference>
<dbReference type="EMBL" id="CP159253">
    <property type="protein sequence ID" value="XCG50626.1"/>
    <property type="molecule type" value="Genomic_DNA"/>
</dbReference>
<sequence length="326" mass="34998">MQARRCGLALPLLVLGGCSGIQSALDPAGDEAATVARLFWVMALAGALIWSAVIGTLIYATRERRRVQSDHAAGLLILWGGAIVPALLLGFLLGYALWLMPNIRPWSAPDEPAGLRIEVVGEQFWWRVRYHPAGGPPIDAANEIRLPVGERVEFTLTASDVIHSFWIPVLGGKMDMIPGRTNRLTLRAAKPGIYRGPCTEFCGTSHALMAFSVVVMEPDAFRAWLAWQAEPSQSAGAPGSELFLANGCPACHTIRGTEAAGRVGPDLSHVGSRETLAAGILPVNADAIARFIERPDIIKPDSHMPAFRMLPEADIAAIAAYLEGLK</sequence>
<evidence type="ECO:0000256" key="6">
    <source>
        <dbReference type="ARBA" id="ARBA00022692"/>
    </source>
</evidence>
<evidence type="ECO:0000256" key="4">
    <source>
        <dbReference type="ARBA" id="ARBA00022617"/>
    </source>
</evidence>
<dbReference type="PROSITE" id="PS00078">
    <property type="entry name" value="COX2"/>
    <property type="match status" value="1"/>
</dbReference>
<keyword evidence="3" id="KW-0813">Transport</keyword>
<dbReference type="GO" id="GO:0016020">
    <property type="term" value="C:membrane"/>
    <property type="evidence" value="ECO:0007669"/>
    <property type="project" value="UniProtKB-SubCell"/>
</dbReference>
<evidence type="ECO:0000256" key="16">
    <source>
        <dbReference type="PROSITE-ProRule" id="PRU00433"/>
    </source>
</evidence>
<dbReference type="Pfam" id="PF00116">
    <property type="entry name" value="COX2"/>
    <property type="match status" value="1"/>
</dbReference>
<dbReference type="PANTHER" id="PTHR22888">
    <property type="entry name" value="CYTOCHROME C OXIDASE, SUBUNIT II"/>
    <property type="match status" value="1"/>
</dbReference>
<keyword evidence="4 16" id="KW-0349">Heme</keyword>
<dbReference type="InterPro" id="IPR008972">
    <property type="entry name" value="Cupredoxin"/>
</dbReference>
<comment type="function">
    <text evidence="13">Subunits I and II form the functional core of the enzyme complex. Electrons originating in cytochrome c are transferred via heme a and Cu(A) to the binuclear center formed by heme a3 and Cu(B).</text>
</comment>
<dbReference type="SUPFAM" id="SSF46626">
    <property type="entry name" value="Cytochrome c"/>
    <property type="match status" value="1"/>
</dbReference>
<evidence type="ECO:0000313" key="20">
    <source>
        <dbReference type="EMBL" id="XCG50626.1"/>
    </source>
</evidence>
<accession>A0AAU8CUU2</accession>
<evidence type="ECO:0000256" key="14">
    <source>
        <dbReference type="ARBA" id="ARBA00031399"/>
    </source>
</evidence>
<dbReference type="InterPro" id="IPR045187">
    <property type="entry name" value="CcO_II"/>
</dbReference>
<feature type="transmembrane region" description="Helical" evidence="17">
    <location>
        <begin position="39"/>
        <end position="60"/>
    </location>
</feature>
<keyword evidence="6 17" id="KW-0812">Transmembrane</keyword>
<feature type="domain" description="Cytochrome oxidase subunit II copper A binding" evidence="18">
    <location>
        <begin position="112"/>
        <end position="227"/>
    </location>
</feature>
<evidence type="ECO:0000256" key="17">
    <source>
        <dbReference type="SAM" id="Phobius"/>
    </source>
</evidence>
<dbReference type="GO" id="GO:0020037">
    <property type="term" value="F:heme binding"/>
    <property type="evidence" value="ECO:0007669"/>
    <property type="project" value="InterPro"/>
</dbReference>
<dbReference type="GO" id="GO:0005507">
    <property type="term" value="F:copper ion binding"/>
    <property type="evidence" value="ECO:0007669"/>
    <property type="project" value="InterPro"/>
</dbReference>
<keyword evidence="7 16" id="KW-0479">Metal-binding</keyword>
<dbReference type="InterPro" id="IPR001505">
    <property type="entry name" value="Copper_CuA"/>
</dbReference>
<dbReference type="PROSITE" id="PS51257">
    <property type="entry name" value="PROKAR_LIPOPROTEIN"/>
    <property type="match status" value="1"/>
</dbReference>
<dbReference type="PROSITE" id="PS50857">
    <property type="entry name" value="COX2_CUA"/>
    <property type="match status" value="1"/>
</dbReference>
<keyword evidence="12 17" id="KW-0472">Membrane</keyword>
<proteinExistence type="inferred from homology"/>
<dbReference type="Pfam" id="PF00034">
    <property type="entry name" value="Cytochrom_C"/>
    <property type="match status" value="1"/>
</dbReference>
<dbReference type="InterPro" id="IPR014222">
    <property type="entry name" value="Cyt_c_oxidase_su2"/>
</dbReference>
<evidence type="ECO:0000256" key="7">
    <source>
        <dbReference type="ARBA" id="ARBA00022723"/>
    </source>
</evidence>
<evidence type="ECO:0000256" key="10">
    <source>
        <dbReference type="ARBA" id="ARBA00023004"/>
    </source>
</evidence>
<dbReference type="PANTHER" id="PTHR22888:SF9">
    <property type="entry name" value="CYTOCHROME C OXIDASE SUBUNIT 2"/>
    <property type="match status" value="1"/>
</dbReference>
<dbReference type="NCBIfam" id="TIGR02866">
    <property type="entry name" value="CoxB"/>
    <property type="match status" value="1"/>
</dbReference>
<comment type="subcellular location">
    <subcellularLocation>
        <location evidence="1">Membrane</location>
        <topology evidence="1">Multi-pass membrane protein</topology>
    </subcellularLocation>
</comment>
<evidence type="ECO:0000256" key="12">
    <source>
        <dbReference type="ARBA" id="ARBA00023136"/>
    </source>
</evidence>
<evidence type="ECO:0000259" key="18">
    <source>
        <dbReference type="PROSITE" id="PS50857"/>
    </source>
</evidence>
<dbReference type="InterPro" id="IPR002429">
    <property type="entry name" value="CcO_II-like_C"/>
</dbReference>